<feature type="chain" id="PRO_5043027799" description="Chitin-binding type-2 domain-containing protein" evidence="2">
    <location>
        <begin position="21"/>
        <end position="364"/>
    </location>
</feature>
<gene>
    <name evidence="4" type="ORF">V1264_007815</name>
</gene>
<dbReference type="GO" id="GO:0005576">
    <property type="term" value="C:extracellular region"/>
    <property type="evidence" value="ECO:0007669"/>
    <property type="project" value="InterPro"/>
</dbReference>
<dbReference type="InterPro" id="IPR036508">
    <property type="entry name" value="Chitin-bd_dom_sf"/>
</dbReference>
<accession>A0AAN9AVN8</accession>
<organism evidence="4 5">
    <name type="scientific">Littorina saxatilis</name>
    <dbReference type="NCBI Taxonomy" id="31220"/>
    <lineage>
        <taxon>Eukaryota</taxon>
        <taxon>Metazoa</taxon>
        <taxon>Spiralia</taxon>
        <taxon>Lophotrochozoa</taxon>
        <taxon>Mollusca</taxon>
        <taxon>Gastropoda</taxon>
        <taxon>Caenogastropoda</taxon>
        <taxon>Littorinimorpha</taxon>
        <taxon>Littorinoidea</taxon>
        <taxon>Littorinidae</taxon>
        <taxon>Littorina</taxon>
    </lineage>
</organism>
<dbReference type="Pfam" id="PF01607">
    <property type="entry name" value="CBM_14"/>
    <property type="match status" value="1"/>
</dbReference>
<evidence type="ECO:0000313" key="4">
    <source>
        <dbReference type="EMBL" id="KAK7094151.1"/>
    </source>
</evidence>
<dbReference type="SUPFAM" id="SSF57625">
    <property type="entry name" value="Invertebrate chitin-binding proteins"/>
    <property type="match status" value="1"/>
</dbReference>
<evidence type="ECO:0000256" key="1">
    <source>
        <dbReference type="SAM" id="MobiDB-lite"/>
    </source>
</evidence>
<proteinExistence type="predicted"/>
<evidence type="ECO:0000256" key="2">
    <source>
        <dbReference type="SAM" id="SignalP"/>
    </source>
</evidence>
<feature type="compositionally biased region" description="Low complexity" evidence="1">
    <location>
        <begin position="296"/>
        <end position="309"/>
    </location>
</feature>
<keyword evidence="2" id="KW-0732">Signal</keyword>
<protein>
    <recommendedName>
        <fullName evidence="3">Chitin-binding type-2 domain-containing protein</fullName>
    </recommendedName>
</protein>
<dbReference type="SMART" id="SM00494">
    <property type="entry name" value="ChtBD2"/>
    <property type="match status" value="1"/>
</dbReference>
<dbReference type="InterPro" id="IPR002557">
    <property type="entry name" value="Chitin-bd_dom"/>
</dbReference>
<name>A0AAN9AVN8_9CAEN</name>
<dbReference type="GO" id="GO:0008061">
    <property type="term" value="F:chitin binding"/>
    <property type="evidence" value="ECO:0007669"/>
    <property type="project" value="InterPro"/>
</dbReference>
<sequence>MDFMSVLVVLSAALIAIISAQNNLCPANVVGDIADGNSCVTFIRCQNGRAQRFNCPRQFPFFDANNRRCSNQRTINCVQNNNFVAPLVPGQGWGLGQAQQPGGVNQVQIAGANGVQPGILGQPNLSAPVLPSNPPGGLFPRRGGGLGGVPLVGAGAGAGALANGNANTGAQVGGNALGGGGGGFGQGGRGQAGWGRAGWGQGGQGGWGQAGQAGQGGWAQGGQGGWGQRGFGQGGFGQGGLGQGFGGANVGAQAGNGAGWGQAGQGVAGQGFPGQVNNNPLGVPGRQGVLAPPQPGNQQGPGFLNNPQGQDGGNVNGGDGVNGTGQGQGQGQGLLAGVPFVNVNQRQSATVNQNQSVGVNPGKK</sequence>
<dbReference type="EMBL" id="JBAMIC010000019">
    <property type="protein sequence ID" value="KAK7094151.1"/>
    <property type="molecule type" value="Genomic_DNA"/>
</dbReference>
<evidence type="ECO:0000313" key="5">
    <source>
        <dbReference type="Proteomes" id="UP001374579"/>
    </source>
</evidence>
<feature type="domain" description="Chitin-binding type-2" evidence="3">
    <location>
        <begin position="22"/>
        <end position="79"/>
    </location>
</feature>
<feature type="region of interest" description="Disordered" evidence="1">
    <location>
        <begin position="265"/>
        <end position="339"/>
    </location>
</feature>
<feature type="signal peptide" evidence="2">
    <location>
        <begin position="1"/>
        <end position="20"/>
    </location>
</feature>
<feature type="region of interest" description="Disordered" evidence="1">
    <location>
        <begin position="186"/>
        <end position="238"/>
    </location>
</feature>
<dbReference type="PROSITE" id="PS50940">
    <property type="entry name" value="CHIT_BIND_II"/>
    <property type="match status" value="1"/>
</dbReference>
<feature type="compositionally biased region" description="Gly residues" evidence="1">
    <location>
        <begin position="310"/>
        <end position="334"/>
    </location>
</feature>
<dbReference type="AlphaFoldDB" id="A0AAN9AVN8"/>
<reference evidence="4 5" key="1">
    <citation type="submission" date="2024-02" db="EMBL/GenBank/DDBJ databases">
        <title>Chromosome-scale genome assembly of the rough periwinkle Littorina saxatilis.</title>
        <authorList>
            <person name="De Jode A."/>
            <person name="Faria R."/>
            <person name="Formenti G."/>
            <person name="Sims Y."/>
            <person name="Smith T.P."/>
            <person name="Tracey A."/>
            <person name="Wood J.M.D."/>
            <person name="Zagrodzka Z.B."/>
            <person name="Johannesson K."/>
            <person name="Butlin R.K."/>
            <person name="Leder E.H."/>
        </authorList>
    </citation>
    <scope>NUCLEOTIDE SEQUENCE [LARGE SCALE GENOMIC DNA]</scope>
    <source>
        <strain evidence="4">Snail1</strain>
        <tissue evidence="4">Muscle</tissue>
    </source>
</reference>
<comment type="caution">
    <text evidence="4">The sequence shown here is derived from an EMBL/GenBank/DDBJ whole genome shotgun (WGS) entry which is preliminary data.</text>
</comment>
<evidence type="ECO:0000259" key="3">
    <source>
        <dbReference type="PROSITE" id="PS50940"/>
    </source>
</evidence>
<keyword evidence="5" id="KW-1185">Reference proteome</keyword>
<dbReference type="Gene3D" id="2.170.140.10">
    <property type="entry name" value="Chitin binding domain"/>
    <property type="match status" value="1"/>
</dbReference>
<dbReference type="Proteomes" id="UP001374579">
    <property type="component" value="Unassembled WGS sequence"/>
</dbReference>